<organism evidence="2 3">
    <name type="scientific">Ensete ventricosum</name>
    <name type="common">Abyssinian banana</name>
    <name type="synonym">Musa ensete</name>
    <dbReference type="NCBI Taxonomy" id="4639"/>
    <lineage>
        <taxon>Eukaryota</taxon>
        <taxon>Viridiplantae</taxon>
        <taxon>Streptophyta</taxon>
        <taxon>Embryophyta</taxon>
        <taxon>Tracheophyta</taxon>
        <taxon>Spermatophyta</taxon>
        <taxon>Magnoliopsida</taxon>
        <taxon>Liliopsida</taxon>
        <taxon>Zingiberales</taxon>
        <taxon>Musaceae</taxon>
        <taxon>Ensete</taxon>
    </lineage>
</organism>
<comment type="caution">
    <text evidence="2">The sequence shown here is derived from an EMBL/GenBank/DDBJ whole genome shotgun (WGS) entry which is preliminary data.</text>
</comment>
<keyword evidence="1" id="KW-0677">Repeat</keyword>
<accession>A0A426ZLT8</accession>
<dbReference type="PANTHER" id="PTHR23084">
    <property type="entry name" value="PHOSPHATIDYLINOSITOL-4-PHOSPHATE 5-KINASE RELATED"/>
    <property type="match status" value="1"/>
</dbReference>
<proteinExistence type="predicted"/>
<dbReference type="Gene3D" id="2.20.110.10">
    <property type="entry name" value="Histone H3 K4-specific methyltransferase SET7/9 N-terminal domain"/>
    <property type="match status" value="1"/>
</dbReference>
<dbReference type="EMBL" id="AMZH03005991">
    <property type="protein sequence ID" value="RRT64959.1"/>
    <property type="molecule type" value="Genomic_DNA"/>
</dbReference>
<dbReference type="SMART" id="SM00698">
    <property type="entry name" value="MORN"/>
    <property type="match status" value="2"/>
</dbReference>
<protein>
    <recommendedName>
        <fullName evidence="4">MORN repeat-containing protein 5</fullName>
    </recommendedName>
</protein>
<evidence type="ECO:0000256" key="1">
    <source>
        <dbReference type="ARBA" id="ARBA00022737"/>
    </source>
</evidence>
<evidence type="ECO:0000313" key="3">
    <source>
        <dbReference type="Proteomes" id="UP000287651"/>
    </source>
</evidence>
<sequence length="143" mass="15851">MSKSIFFFCCSHINDLELVHCRNGDWYSGEYFGDKIHGFGVYNFANGHCYEGSWHEGRRQGFGTYTFLNGDMRSGEWDCGILKNSLLASDPAIERALEVCILNLYGFPTGAVSAANKAVTAARVAAIRAVQNQKDGKCCDLYV</sequence>
<evidence type="ECO:0008006" key="4">
    <source>
        <dbReference type="Google" id="ProtNLM"/>
    </source>
</evidence>
<reference evidence="2 3" key="1">
    <citation type="journal article" date="2014" name="Agronomy (Basel)">
        <title>A Draft Genome Sequence for Ensete ventricosum, the Drought-Tolerant Tree Against Hunger.</title>
        <authorList>
            <person name="Harrison J."/>
            <person name="Moore K.A."/>
            <person name="Paszkiewicz K."/>
            <person name="Jones T."/>
            <person name="Grant M."/>
            <person name="Ambacheew D."/>
            <person name="Muzemil S."/>
            <person name="Studholme D.J."/>
        </authorList>
    </citation>
    <scope>NUCLEOTIDE SEQUENCE [LARGE SCALE GENOMIC DNA]</scope>
</reference>
<gene>
    <name evidence="2" type="ORF">B296_00023273</name>
</gene>
<dbReference type="PANTHER" id="PTHR23084:SF263">
    <property type="entry name" value="MORN REPEAT-CONTAINING PROTEIN 1"/>
    <property type="match status" value="1"/>
</dbReference>
<dbReference type="AlphaFoldDB" id="A0A426ZLT8"/>
<dbReference type="SUPFAM" id="SSF82185">
    <property type="entry name" value="Histone H3 K4-specific methyltransferase SET7/9 N-terminal domain"/>
    <property type="match status" value="1"/>
</dbReference>
<dbReference type="FunFam" id="2.20.110.10:FF:000002">
    <property type="entry name" value="Phosphatidylinositol 4-phosphate 5-kinase 8"/>
    <property type="match status" value="1"/>
</dbReference>
<evidence type="ECO:0000313" key="2">
    <source>
        <dbReference type="EMBL" id="RRT64959.1"/>
    </source>
</evidence>
<dbReference type="Pfam" id="PF02493">
    <property type="entry name" value="MORN"/>
    <property type="match status" value="2"/>
</dbReference>
<dbReference type="GO" id="GO:0016020">
    <property type="term" value="C:membrane"/>
    <property type="evidence" value="ECO:0007669"/>
    <property type="project" value="UniProtKB-ARBA"/>
</dbReference>
<dbReference type="InterPro" id="IPR003409">
    <property type="entry name" value="MORN"/>
</dbReference>
<name>A0A426ZLT8_ENSVE</name>
<dbReference type="Proteomes" id="UP000287651">
    <property type="component" value="Unassembled WGS sequence"/>
</dbReference>